<dbReference type="GO" id="GO:0006826">
    <property type="term" value="P:iron ion transport"/>
    <property type="evidence" value="ECO:0007669"/>
    <property type="project" value="TreeGrafter"/>
</dbReference>
<evidence type="ECO:0000256" key="4">
    <source>
        <dbReference type="ARBA" id="ARBA00022989"/>
    </source>
</evidence>
<feature type="signal peptide" evidence="8">
    <location>
        <begin position="1"/>
        <end position="24"/>
    </location>
</feature>
<evidence type="ECO:0000256" key="1">
    <source>
        <dbReference type="ARBA" id="ARBA00004141"/>
    </source>
</evidence>
<evidence type="ECO:0000256" key="6">
    <source>
        <dbReference type="ARBA" id="ARBA00023136"/>
    </source>
</evidence>
<feature type="transmembrane region" description="Helical" evidence="7">
    <location>
        <begin position="183"/>
        <end position="204"/>
    </location>
</feature>
<dbReference type="AlphaFoldDB" id="A0A9N9U9F4"/>
<proteinExistence type="predicted"/>
<name>A0A9N9U9F4_9HYPO</name>
<feature type="transmembrane region" description="Helical" evidence="7">
    <location>
        <begin position="389"/>
        <end position="410"/>
    </location>
</feature>
<reference evidence="10" key="1">
    <citation type="submission" date="2021-10" db="EMBL/GenBank/DDBJ databases">
        <authorList>
            <person name="Piombo E."/>
        </authorList>
    </citation>
    <scope>NUCLEOTIDE SEQUENCE</scope>
</reference>
<keyword evidence="6 7" id="KW-0472">Membrane</keyword>
<dbReference type="Proteomes" id="UP000754883">
    <property type="component" value="Unassembled WGS sequence"/>
</dbReference>
<keyword evidence="2" id="KW-0813">Transport</keyword>
<comment type="subcellular location">
    <subcellularLocation>
        <location evidence="1">Membrane</location>
        <topology evidence="1">Multi-pass membrane protein</topology>
    </subcellularLocation>
</comment>
<evidence type="ECO:0000256" key="2">
    <source>
        <dbReference type="ARBA" id="ARBA00022448"/>
    </source>
</evidence>
<sequence length="751" mass="83207">MMLDATKKGLLALLSLSGARLTSAQSSGRPGYGLVGYPIIMYQPECAHACRSALPRSSIPCDIHLNGHHSSTVSAECLALSEPYLFSAAWCIYTHCPDENVAVSTLETFWETELVGRELDQPKILTASESFGSLALVKNEPPTTILPKKTAFNRTTLVSEESYTAAWNGNTAFEHTEINHQKLSLIVLVTGAGIPILQSLLRFIPFPTTLVDKFYGYFIEPPLFGGCHASPILGLGLVPTRGQPLFILYLIAINVIFVAIGYKPRQPNSWWEHGLWEEILNYVANRTGMLSFANLPLVILYAGRNNVLLWLTSWSYSTFLLIHRWVAFLCVLQAAIHSALWLHIHVGISQDHSEIAAIPYWYWGIIATLALVLILPFSLLPIRQKMYEFFHTAHIILAVLSIVGCWYHIIYRYKRQWGYENWVIMTSVIWACDWVLRAVRMTGNGVKRGYITKLGVEYIRLDVPGLNCPGHAYMYFPTLTWRVWESHPFSAIGVSQLTGLDTGSNNLQLPEPTAPDSEKALGLTNVVTTGETSSSTSPQGIDSAAHATKIGVSFFIRVENGTTSLLAAHAGETEGIPLFAECYNHQSVLRHDPHGQPTPSHPNLVFVAGGVGITAVLPELAASRVLFNKPVGRRTLYWGLREEGTGLLKAVEDMIGGREEYKGGPKEVKGDRESHSQTERRWGDVDVHIRVGQRFDFRAVIEAELAATHSQGGTVILVCGPRGMADEVRMVVTAHKRKGVALRLVEESFSW</sequence>
<keyword evidence="5" id="KW-0406">Ion transport</keyword>
<dbReference type="GO" id="GO:0005886">
    <property type="term" value="C:plasma membrane"/>
    <property type="evidence" value="ECO:0007669"/>
    <property type="project" value="TreeGrafter"/>
</dbReference>
<evidence type="ECO:0000256" key="3">
    <source>
        <dbReference type="ARBA" id="ARBA00022692"/>
    </source>
</evidence>
<evidence type="ECO:0000256" key="7">
    <source>
        <dbReference type="SAM" id="Phobius"/>
    </source>
</evidence>
<dbReference type="CDD" id="cd06186">
    <property type="entry name" value="NOX_Duox_like_FAD_NADP"/>
    <property type="match status" value="1"/>
</dbReference>
<dbReference type="Pfam" id="PF01794">
    <property type="entry name" value="Ferric_reduct"/>
    <property type="match status" value="1"/>
</dbReference>
<dbReference type="SFLD" id="SFLDG01168">
    <property type="entry name" value="Ferric_reductase_subgroup_(FRE"/>
    <property type="match status" value="1"/>
</dbReference>
<dbReference type="InterPro" id="IPR013130">
    <property type="entry name" value="Fe3_Rdtase_TM_dom"/>
</dbReference>
<dbReference type="SUPFAM" id="SSF52343">
    <property type="entry name" value="Ferredoxin reductase-like, C-terminal NADP-linked domain"/>
    <property type="match status" value="1"/>
</dbReference>
<dbReference type="EMBL" id="CABFNO020001350">
    <property type="protein sequence ID" value="CAG9982826.1"/>
    <property type="molecule type" value="Genomic_DNA"/>
</dbReference>
<dbReference type="OrthoDB" id="167398at2759"/>
<dbReference type="InterPro" id="IPR051410">
    <property type="entry name" value="Ferric/Cupric_Reductase"/>
</dbReference>
<feature type="domain" description="Ferric oxidoreductase" evidence="9">
    <location>
        <begin position="287"/>
        <end position="405"/>
    </location>
</feature>
<keyword evidence="11" id="KW-1185">Reference proteome</keyword>
<dbReference type="SFLD" id="SFLDS00052">
    <property type="entry name" value="Ferric_Reductase_Domain"/>
    <property type="match status" value="1"/>
</dbReference>
<feature type="transmembrane region" description="Helical" evidence="7">
    <location>
        <begin position="282"/>
        <end position="302"/>
    </location>
</feature>
<protein>
    <recommendedName>
        <fullName evidence="9">Ferric oxidoreductase domain-containing protein</fullName>
    </recommendedName>
</protein>
<accession>A0A9N9U9F4</accession>
<evidence type="ECO:0000256" key="8">
    <source>
        <dbReference type="SAM" id="SignalP"/>
    </source>
</evidence>
<dbReference type="GO" id="GO:0006879">
    <property type="term" value="P:intracellular iron ion homeostasis"/>
    <property type="evidence" value="ECO:0007669"/>
    <property type="project" value="TreeGrafter"/>
</dbReference>
<comment type="caution">
    <text evidence="10">The sequence shown here is derived from an EMBL/GenBank/DDBJ whole genome shotgun (WGS) entry which is preliminary data.</text>
</comment>
<feature type="transmembrane region" description="Helical" evidence="7">
    <location>
        <begin position="245"/>
        <end position="262"/>
    </location>
</feature>
<dbReference type="GO" id="GO:0000293">
    <property type="term" value="F:ferric-chelate reductase activity"/>
    <property type="evidence" value="ECO:0007669"/>
    <property type="project" value="TreeGrafter"/>
</dbReference>
<dbReference type="Gene3D" id="3.40.50.80">
    <property type="entry name" value="Nucleotide-binding domain of ferredoxin-NADP reductase (FNR) module"/>
    <property type="match status" value="1"/>
</dbReference>
<keyword evidence="8" id="KW-0732">Signal</keyword>
<feature type="transmembrane region" description="Helical" evidence="7">
    <location>
        <begin position="360"/>
        <end position="382"/>
    </location>
</feature>
<organism evidence="10 11">
    <name type="scientific">Clonostachys byssicola</name>
    <dbReference type="NCBI Taxonomy" id="160290"/>
    <lineage>
        <taxon>Eukaryota</taxon>
        <taxon>Fungi</taxon>
        <taxon>Dikarya</taxon>
        <taxon>Ascomycota</taxon>
        <taxon>Pezizomycotina</taxon>
        <taxon>Sordariomycetes</taxon>
        <taxon>Hypocreomycetidae</taxon>
        <taxon>Hypocreales</taxon>
        <taxon>Bionectriaceae</taxon>
        <taxon>Clonostachys</taxon>
    </lineage>
</organism>
<dbReference type="GO" id="GO:0015677">
    <property type="term" value="P:copper ion import"/>
    <property type="evidence" value="ECO:0007669"/>
    <property type="project" value="TreeGrafter"/>
</dbReference>
<gene>
    <name evidence="10" type="ORF">CBYS24578_00011099</name>
</gene>
<evidence type="ECO:0000256" key="5">
    <source>
        <dbReference type="ARBA" id="ARBA00023065"/>
    </source>
</evidence>
<feature type="transmembrane region" description="Helical" evidence="7">
    <location>
        <begin position="314"/>
        <end position="340"/>
    </location>
</feature>
<dbReference type="InterPro" id="IPR039261">
    <property type="entry name" value="FNR_nucleotide-bd"/>
</dbReference>
<keyword evidence="4 7" id="KW-1133">Transmembrane helix</keyword>
<dbReference type="PANTHER" id="PTHR32361:SF9">
    <property type="entry name" value="FERRIC REDUCTASE TRANSMEMBRANE COMPONENT 3-RELATED"/>
    <property type="match status" value="1"/>
</dbReference>
<keyword evidence="3 7" id="KW-0812">Transmembrane</keyword>
<evidence type="ECO:0000259" key="9">
    <source>
        <dbReference type="Pfam" id="PF01794"/>
    </source>
</evidence>
<evidence type="ECO:0000313" key="10">
    <source>
        <dbReference type="EMBL" id="CAG9982826.1"/>
    </source>
</evidence>
<dbReference type="PANTHER" id="PTHR32361">
    <property type="entry name" value="FERRIC/CUPRIC REDUCTASE TRANSMEMBRANE COMPONENT"/>
    <property type="match status" value="1"/>
</dbReference>
<feature type="chain" id="PRO_5040376874" description="Ferric oxidoreductase domain-containing protein" evidence="8">
    <location>
        <begin position="25"/>
        <end position="751"/>
    </location>
</feature>
<evidence type="ECO:0000313" key="11">
    <source>
        <dbReference type="Proteomes" id="UP000754883"/>
    </source>
</evidence>